<dbReference type="GO" id="GO:0006412">
    <property type="term" value="P:translation"/>
    <property type="evidence" value="ECO:0007669"/>
    <property type="project" value="InterPro"/>
</dbReference>
<evidence type="ECO:0000256" key="3">
    <source>
        <dbReference type="ARBA" id="ARBA00023274"/>
    </source>
</evidence>
<dbReference type="AlphaFoldDB" id="A0A1F7GEF7"/>
<comment type="caution">
    <text evidence="5">The sequence shown here is derived from an EMBL/GenBank/DDBJ whole genome shotgun (WGS) entry which is preliminary data.</text>
</comment>
<dbReference type="InterPro" id="IPR001911">
    <property type="entry name" value="Ribosomal_bS21"/>
</dbReference>
<comment type="similarity">
    <text evidence="1">Belongs to the bacterial ribosomal protein bS21 family.</text>
</comment>
<evidence type="ECO:0000256" key="2">
    <source>
        <dbReference type="ARBA" id="ARBA00022980"/>
    </source>
</evidence>
<evidence type="ECO:0000313" key="6">
    <source>
        <dbReference type="Proteomes" id="UP000176850"/>
    </source>
</evidence>
<sequence>MIVVTKRKGDTTDKVLRKFSKMFREEDIIFDVNKKVFFKRPAILKKEKLREKMKKSW</sequence>
<evidence type="ECO:0000256" key="4">
    <source>
        <dbReference type="ARBA" id="ARBA00035135"/>
    </source>
</evidence>
<gene>
    <name evidence="5" type="ORF">A2799_03345</name>
</gene>
<name>A0A1F7GEF7_9BACT</name>
<keyword evidence="2 5" id="KW-0689">Ribosomal protein</keyword>
<organism evidence="5 6">
    <name type="scientific">Candidatus Roizmanbacteria bacterium RIFCSPHIGHO2_01_FULL_39_24</name>
    <dbReference type="NCBI Taxonomy" id="1802032"/>
    <lineage>
        <taxon>Bacteria</taxon>
        <taxon>Candidatus Roizmaniibacteriota</taxon>
    </lineage>
</organism>
<dbReference type="Proteomes" id="UP000176850">
    <property type="component" value="Unassembled WGS sequence"/>
</dbReference>
<dbReference type="EMBL" id="MFZH01000048">
    <property type="protein sequence ID" value="OGK17249.1"/>
    <property type="molecule type" value="Genomic_DNA"/>
</dbReference>
<proteinExistence type="inferred from homology"/>
<evidence type="ECO:0000256" key="1">
    <source>
        <dbReference type="ARBA" id="ARBA00006640"/>
    </source>
</evidence>
<evidence type="ECO:0000313" key="5">
    <source>
        <dbReference type="EMBL" id="OGK17249.1"/>
    </source>
</evidence>
<dbReference type="NCBIfam" id="TIGR00030">
    <property type="entry name" value="S21p"/>
    <property type="match status" value="1"/>
</dbReference>
<reference evidence="5 6" key="1">
    <citation type="journal article" date="2016" name="Nat. Commun.">
        <title>Thousands of microbial genomes shed light on interconnected biogeochemical processes in an aquifer system.</title>
        <authorList>
            <person name="Anantharaman K."/>
            <person name="Brown C.T."/>
            <person name="Hug L.A."/>
            <person name="Sharon I."/>
            <person name="Castelle C.J."/>
            <person name="Probst A.J."/>
            <person name="Thomas B.C."/>
            <person name="Singh A."/>
            <person name="Wilkins M.J."/>
            <person name="Karaoz U."/>
            <person name="Brodie E.L."/>
            <person name="Williams K.H."/>
            <person name="Hubbard S.S."/>
            <person name="Banfield J.F."/>
        </authorList>
    </citation>
    <scope>NUCLEOTIDE SEQUENCE [LARGE SCALE GENOMIC DNA]</scope>
</reference>
<dbReference type="GO" id="GO:0003735">
    <property type="term" value="F:structural constituent of ribosome"/>
    <property type="evidence" value="ECO:0007669"/>
    <property type="project" value="InterPro"/>
</dbReference>
<protein>
    <recommendedName>
        <fullName evidence="4">Small ribosomal subunit protein bS21</fullName>
    </recommendedName>
</protein>
<dbReference type="GO" id="GO:1990904">
    <property type="term" value="C:ribonucleoprotein complex"/>
    <property type="evidence" value="ECO:0007669"/>
    <property type="project" value="UniProtKB-KW"/>
</dbReference>
<accession>A0A1F7GEF7</accession>
<dbReference type="GO" id="GO:0005840">
    <property type="term" value="C:ribosome"/>
    <property type="evidence" value="ECO:0007669"/>
    <property type="project" value="UniProtKB-KW"/>
</dbReference>
<keyword evidence="3" id="KW-0687">Ribonucleoprotein</keyword>